<gene>
    <name evidence="1" type="ORF">Sradi_7284600</name>
</gene>
<accession>A0AAW2IJ17</accession>
<comment type="caution">
    <text evidence="1">The sequence shown here is derived from an EMBL/GenBank/DDBJ whole genome shotgun (WGS) entry which is preliminary data.</text>
</comment>
<reference evidence="1" key="1">
    <citation type="submission" date="2020-06" db="EMBL/GenBank/DDBJ databases">
        <authorList>
            <person name="Li T."/>
            <person name="Hu X."/>
            <person name="Zhang T."/>
            <person name="Song X."/>
            <person name="Zhang H."/>
            <person name="Dai N."/>
            <person name="Sheng W."/>
            <person name="Hou X."/>
            <person name="Wei L."/>
        </authorList>
    </citation>
    <scope>NUCLEOTIDE SEQUENCE</scope>
    <source>
        <strain evidence="1">G02</strain>
        <tissue evidence="1">Leaf</tissue>
    </source>
</reference>
<protein>
    <recommendedName>
        <fullName evidence="2">Secreted protein</fullName>
    </recommendedName>
</protein>
<dbReference type="EMBL" id="JACGWJ010001551">
    <property type="protein sequence ID" value="KAL0281812.1"/>
    <property type="molecule type" value="Genomic_DNA"/>
</dbReference>
<name>A0AAW2IJ17_SESRA</name>
<proteinExistence type="predicted"/>
<sequence length="74" mass="8077">MLKMRRRWLLNSLAYDLFWPGTERASVSATGASVWNFCCPCRVPSAGIWLETGTVAAGRGSSIVCCQCEPGFCT</sequence>
<evidence type="ECO:0008006" key="2">
    <source>
        <dbReference type="Google" id="ProtNLM"/>
    </source>
</evidence>
<organism evidence="1">
    <name type="scientific">Sesamum radiatum</name>
    <name type="common">Black benniseed</name>
    <dbReference type="NCBI Taxonomy" id="300843"/>
    <lineage>
        <taxon>Eukaryota</taxon>
        <taxon>Viridiplantae</taxon>
        <taxon>Streptophyta</taxon>
        <taxon>Embryophyta</taxon>
        <taxon>Tracheophyta</taxon>
        <taxon>Spermatophyta</taxon>
        <taxon>Magnoliopsida</taxon>
        <taxon>eudicotyledons</taxon>
        <taxon>Gunneridae</taxon>
        <taxon>Pentapetalae</taxon>
        <taxon>asterids</taxon>
        <taxon>lamiids</taxon>
        <taxon>Lamiales</taxon>
        <taxon>Pedaliaceae</taxon>
        <taxon>Sesamum</taxon>
    </lineage>
</organism>
<evidence type="ECO:0000313" key="1">
    <source>
        <dbReference type="EMBL" id="KAL0281812.1"/>
    </source>
</evidence>
<dbReference type="AlphaFoldDB" id="A0AAW2IJ17"/>
<reference evidence="1" key="2">
    <citation type="journal article" date="2024" name="Plant">
        <title>Genomic evolution and insights into agronomic trait innovations of Sesamum species.</title>
        <authorList>
            <person name="Miao H."/>
            <person name="Wang L."/>
            <person name="Qu L."/>
            <person name="Liu H."/>
            <person name="Sun Y."/>
            <person name="Le M."/>
            <person name="Wang Q."/>
            <person name="Wei S."/>
            <person name="Zheng Y."/>
            <person name="Lin W."/>
            <person name="Duan Y."/>
            <person name="Cao H."/>
            <person name="Xiong S."/>
            <person name="Wang X."/>
            <person name="Wei L."/>
            <person name="Li C."/>
            <person name="Ma Q."/>
            <person name="Ju M."/>
            <person name="Zhao R."/>
            <person name="Li G."/>
            <person name="Mu C."/>
            <person name="Tian Q."/>
            <person name="Mei H."/>
            <person name="Zhang T."/>
            <person name="Gao T."/>
            <person name="Zhang H."/>
        </authorList>
    </citation>
    <scope>NUCLEOTIDE SEQUENCE</scope>
    <source>
        <strain evidence="1">G02</strain>
    </source>
</reference>